<evidence type="ECO:0000313" key="3">
    <source>
        <dbReference type="Proteomes" id="UP000703893"/>
    </source>
</evidence>
<name>A0A937X3X9_9BACT</name>
<dbReference type="AlphaFoldDB" id="A0A937X3X9"/>
<gene>
    <name evidence="2" type="ORF">FJZ00_06805</name>
</gene>
<sequence>MARRPTTATSRIRTPCGTREVDKAHIIVCTIPDDVLKGTSNLQLAKVLRQIAPKAIIIVNAVQIADVKAMYEAGADYVFLSRFDSALNLIPAIDAALGGTIAQFRAAQLDRLGKERLEVFHRSTRAS</sequence>
<proteinExistence type="predicted"/>
<evidence type="ECO:0000259" key="1">
    <source>
        <dbReference type="Pfam" id="PF02254"/>
    </source>
</evidence>
<accession>A0A937X3X9</accession>
<organism evidence="2 3">
    <name type="scientific">Candidatus Tanganyikabacteria bacterium</name>
    <dbReference type="NCBI Taxonomy" id="2961651"/>
    <lineage>
        <taxon>Bacteria</taxon>
        <taxon>Bacillati</taxon>
        <taxon>Candidatus Sericytochromatia</taxon>
        <taxon>Candidatus Tanganyikabacteria</taxon>
    </lineage>
</organism>
<dbReference type="Pfam" id="PF02254">
    <property type="entry name" value="TrkA_N"/>
    <property type="match status" value="1"/>
</dbReference>
<protein>
    <submittedName>
        <fullName evidence="2">NAD-binding protein</fullName>
    </submittedName>
</protein>
<dbReference type="Proteomes" id="UP000703893">
    <property type="component" value="Unassembled WGS sequence"/>
</dbReference>
<dbReference type="InterPro" id="IPR003148">
    <property type="entry name" value="RCK_N"/>
</dbReference>
<dbReference type="Gene3D" id="3.40.50.720">
    <property type="entry name" value="NAD(P)-binding Rossmann-like Domain"/>
    <property type="match status" value="1"/>
</dbReference>
<dbReference type="EMBL" id="VGJX01000348">
    <property type="protein sequence ID" value="MBM3274843.1"/>
    <property type="molecule type" value="Genomic_DNA"/>
</dbReference>
<dbReference type="SUPFAM" id="SSF51735">
    <property type="entry name" value="NAD(P)-binding Rossmann-fold domains"/>
    <property type="match status" value="1"/>
</dbReference>
<evidence type="ECO:0000313" key="2">
    <source>
        <dbReference type="EMBL" id="MBM3274843.1"/>
    </source>
</evidence>
<dbReference type="InterPro" id="IPR036291">
    <property type="entry name" value="NAD(P)-bd_dom_sf"/>
</dbReference>
<reference evidence="2 3" key="1">
    <citation type="submission" date="2019-03" db="EMBL/GenBank/DDBJ databases">
        <title>Lake Tanganyika Metagenome-Assembled Genomes (MAGs).</title>
        <authorList>
            <person name="Tran P."/>
        </authorList>
    </citation>
    <scope>NUCLEOTIDE SEQUENCE [LARGE SCALE GENOMIC DNA]</scope>
    <source>
        <strain evidence="2">K_DeepCast_65m_m2_236</strain>
    </source>
</reference>
<feature type="domain" description="RCK N-terminal" evidence="1">
    <location>
        <begin position="21"/>
        <end position="79"/>
    </location>
</feature>
<comment type="caution">
    <text evidence="2">The sequence shown here is derived from an EMBL/GenBank/DDBJ whole genome shotgun (WGS) entry which is preliminary data.</text>
</comment>
<dbReference type="GO" id="GO:0006813">
    <property type="term" value="P:potassium ion transport"/>
    <property type="evidence" value="ECO:0007669"/>
    <property type="project" value="InterPro"/>
</dbReference>